<accession>A0ABX2SZR6</accession>
<keyword evidence="4" id="KW-1185">Reference proteome</keyword>
<reference evidence="3 4" key="1">
    <citation type="submission" date="2020-07" db="EMBL/GenBank/DDBJ databases">
        <title>MOT database genomes.</title>
        <authorList>
            <person name="Joseph S."/>
            <person name="Aduse-Opoku J."/>
            <person name="Hashim A."/>
            <person name="Wade W."/>
            <person name="Curtis M."/>
        </authorList>
    </citation>
    <scope>NUCLEOTIDE SEQUENCE [LARGE SCALE GENOMIC DNA]</scope>
    <source>
        <strain evidence="3 4">CIP 106318</strain>
    </source>
</reference>
<evidence type="ECO:0000313" key="3">
    <source>
        <dbReference type="EMBL" id="NYS47790.1"/>
    </source>
</evidence>
<dbReference type="Pfam" id="PF03932">
    <property type="entry name" value="CutC"/>
    <property type="match status" value="1"/>
</dbReference>
<dbReference type="SUPFAM" id="SSF110395">
    <property type="entry name" value="CutC-like"/>
    <property type="match status" value="1"/>
</dbReference>
<evidence type="ECO:0000256" key="2">
    <source>
        <dbReference type="ARBA" id="ARBA00019014"/>
    </source>
</evidence>
<gene>
    <name evidence="3" type="ORF">HZY85_06260</name>
</gene>
<dbReference type="RefSeq" id="WP_179941577.1">
    <property type="nucleotide sequence ID" value="NZ_JACBYF010000013.1"/>
</dbReference>
<dbReference type="EMBL" id="JACBYF010000013">
    <property type="protein sequence ID" value="NYS47790.1"/>
    <property type="molecule type" value="Genomic_DNA"/>
</dbReference>
<comment type="similarity">
    <text evidence="1">Belongs to the CutC family.</text>
</comment>
<dbReference type="InterPro" id="IPR036822">
    <property type="entry name" value="CutC-like_dom_sf"/>
</dbReference>
<dbReference type="Proteomes" id="UP000531840">
    <property type="component" value="Unassembled WGS sequence"/>
</dbReference>
<dbReference type="InterPro" id="IPR005627">
    <property type="entry name" value="CutC-like"/>
</dbReference>
<organism evidence="3 4">
    <name type="scientific">Gemelliphila palaticanis</name>
    <dbReference type="NCBI Taxonomy" id="81950"/>
    <lineage>
        <taxon>Bacteria</taxon>
        <taxon>Bacillati</taxon>
        <taxon>Bacillota</taxon>
        <taxon>Bacilli</taxon>
        <taxon>Bacillales</taxon>
        <taxon>Gemellaceae</taxon>
        <taxon>Gemelliphila</taxon>
    </lineage>
</organism>
<dbReference type="Gene3D" id="3.20.20.380">
    <property type="entry name" value="Copper homeostasis (CutC) domain"/>
    <property type="match status" value="1"/>
</dbReference>
<proteinExistence type="inferred from homology"/>
<dbReference type="PANTHER" id="PTHR12598">
    <property type="entry name" value="COPPER HOMEOSTASIS PROTEIN CUTC"/>
    <property type="match status" value="1"/>
</dbReference>
<comment type="caution">
    <text evidence="3">The sequence shown here is derived from an EMBL/GenBank/DDBJ whole genome shotgun (WGS) entry which is preliminary data.</text>
</comment>
<name>A0ABX2SZR6_9BACL</name>
<dbReference type="PANTHER" id="PTHR12598:SF0">
    <property type="entry name" value="COPPER HOMEOSTASIS PROTEIN CUTC HOMOLOG"/>
    <property type="match status" value="1"/>
</dbReference>
<evidence type="ECO:0000313" key="4">
    <source>
        <dbReference type="Proteomes" id="UP000531840"/>
    </source>
</evidence>
<protein>
    <recommendedName>
        <fullName evidence="2">Copper homeostasis protein cutC homolog</fullName>
    </recommendedName>
</protein>
<evidence type="ECO:0000256" key="1">
    <source>
        <dbReference type="ARBA" id="ARBA00007768"/>
    </source>
</evidence>
<sequence>MAKLEVIATNKDDILKIDFSKASRIELVEELEKGGLTPNLDLIKFAKENSDLPIRIMIRPHDKSFNYDNEDIEQMKRDIDNVKNIGCEGVVFGVLNEDNELNFEAMQQLVKIAKPMKITFHRAIDDIPTNKLEETLLKLESLKIDTILTSLGHIEEEKDKRFNILKNSQIEVMYGSGVSVKNIDIIKEKFPLEFYHVGSSARKNNCLKEDIVVEKIDDIVDKIS</sequence>